<dbReference type="PANTHER" id="PTHR34613">
    <property type="entry name" value="SLL0800 PROTEIN"/>
    <property type="match status" value="1"/>
</dbReference>
<dbReference type="PANTHER" id="PTHR34613:SF1">
    <property type="entry name" value="SLL6017 PROTEIN"/>
    <property type="match status" value="1"/>
</dbReference>
<dbReference type="Proteomes" id="UP001501470">
    <property type="component" value="Unassembled WGS sequence"/>
</dbReference>
<evidence type="ECO:0000313" key="2">
    <source>
        <dbReference type="Proteomes" id="UP001501470"/>
    </source>
</evidence>
<comment type="caution">
    <text evidence="1">The sequence shown here is derived from an EMBL/GenBank/DDBJ whole genome shotgun (WGS) entry which is preliminary data.</text>
</comment>
<proteinExistence type="predicted"/>
<evidence type="ECO:0000313" key="1">
    <source>
        <dbReference type="EMBL" id="GAA1517479.1"/>
    </source>
</evidence>
<name>A0ABP4L6T4_9ACTN</name>
<accession>A0ABP4L6T4</accession>
<gene>
    <name evidence="1" type="ORF">GCM10009827_035570</name>
</gene>
<keyword evidence="2" id="KW-1185">Reference proteome</keyword>
<reference evidence="2" key="1">
    <citation type="journal article" date="2019" name="Int. J. Syst. Evol. Microbiol.">
        <title>The Global Catalogue of Microorganisms (GCM) 10K type strain sequencing project: providing services to taxonomists for standard genome sequencing and annotation.</title>
        <authorList>
            <consortium name="The Broad Institute Genomics Platform"/>
            <consortium name="The Broad Institute Genome Sequencing Center for Infectious Disease"/>
            <person name="Wu L."/>
            <person name="Ma J."/>
        </authorList>
    </citation>
    <scope>NUCLEOTIDE SEQUENCE [LARGE SCALE GENOMIC DNA]</scope>
    <source>
        <strain evidence="2">JCM 15933</strain>
    </source>
</reference>
<evidence type="ECO:0008006" key="3">
    <source>
        <dbReference type="Google" id="ProtNLM"/>
    </source>
</evidence>
<sequence>MPTHLHETLIEMFRVRPVLAAEILDGQLHVPVPEFTEARLSPSDLTDVIPTEYRADAVVTLNDEHKTVLAVVIEVQLRKDNRKLHSWPAYVATLYARLHCPVALLVLCPDQAVADWSVAPIAIGPPGSVVTPVSLGPAQVPVVTDTDSARRHPELTILSALAHGTRPDPQPIFGAMLHAFDKIDLDHARLYYELVLSGLPPAAQRLLEDFMTTTGHQYRSDFAKGFFNSGRVEGRAEGLIEGRAQGKTEGKAEGIIEGLYEGMFRGKAEALLMVLRTRGVAVSDEHRALIAGCDEDAQLDTWLRRAVGAEKIQELGDEFAG</sequence>
<dbReference type="EMBL" id="BAAAQD010000006">
    <property type="protein sequence ID" value="GAA1517479.1"/>
    <property type="molecule type" value="Genomic_DNA"/>
</dbReference>
<dbReference type="RefSeq" id="WP_344503035.1">
    <property type="nucleotide sequence ID" value="NZ_BAAAQD010000006.1"/>
</dbReference>
<organism evidence="1 2">
    <name type="scientific">Dactylosporangium maewongense</name>
    <dbReference type="NCBI Taxonomy" id="634393"/>
    <lineage>
        <taxon>Bacteria</taxon>
        <taxon>Bacillati</taxon>
        <taxon>Actinomycetota</taxon>
        <taxon>Actinomycetes</taxon>
        <taxon>Micromonosporales</taxon>
        <taxon>Micromonosporaceae</taxon>
        <taxon>Dactylosporangium</taxon>
    </lineage>
</organism>
<protein>
    <recommendedName>
        <fullName evidence="3">Transposase</fullName>
    </recommendedName>
</protein>